<dbReference type="InterPro" id="IPR058517">
    <property type="entry name" value="DUF8204"/>
</dbReference>
<evidence type="ECO:0000259" key="2">
    <source>
        <dbReference type="Pfam" id="PF26631"/>
    </source>
</evidence>
<dbReference type="PANTHER" id="PTHR34566:SF2">
    <property type="entry name" value="ALTERED INHERITANCE OF MITOCHONDRIA PROTEIN"/>
    <property type="match status" value="1"/>
</dbReference>
<protein>
    <recommendedName>
        <fullName evidence="2">DUF8204 domain-containing protein</fullName>
    </recommendedName>
</protein>
<evidence type="ECO:0000313" key="4">
    <source>
        <dbReference type="Proteomes" id="UP000712600"/>
    </source>
</evidence>
<feature type="region of interest" description="Disordered" evidence="1">
    <location>
        <begin position="1"/>
        <end position="96"/>
    </location>
</feature>
<comment type="caution">
    <text evidence="3">The sequence shown here is derived from an EMBL/GenBank/DDBJ whole genome shotgun (WGS) entry which is preliminary data.</text>
</comment>
<gene>
    <name evidence="3" type="ORF">F2Q69_00056613</name>
</gene>
<proteinExistence type="predicted"/>
<name>A0A8S9N4B7_BRACR</name>
<dbReference type="Pfam" id="PF26631">
    <property type="entry name" value="DUF8204"/>
    <property type="match status" value="1"/>
</dbReference>
<evidence type="ECO:0000313" key="3">
    <source>
        <dbReference type="EMBL" id="KAF3490103.1"/>
    </source>
</evidence>
<accession>A0A8S9N4B7</accession>
<feature type="compositionally biased region" description="Polar residues" evidence="1">
    <location>
        <begin position="227"/>
        <end position="236"/>
    </location>
</feature>
<feature type="compositionally biased region" description="Low complexity" evidence="1">
    <location>
        <begin position="1"/>
        <end position="25"/>
    </location>
</feature>
<dbReference type="PANTHER" id="PTHR34566">
    <property type="entry name" value="ALTERED INHERITANCE OF MITOCHONDRIA PROTEIN"/>
    <property type="match status" value="1"/>
</dbReference>
<reference evidence="3" key="1">
    <citation type="submission" date="2019-12" db="EMBL/GenBank/DDBJ databases">
        <title>Genome sequencing and annotation of Brassica cretica.</title>
        <authorList>
            <person name="Studholme D.J."/>
            <person name="Sarris P."/>
        </authorList>
    </citation>
    <scope>NUCLEOTIDE SEQUENCE</scope>
    <source>
        <strain evidence="3">PFS-109/04</strain>
        <tissue evidence="3">Leaf</tissue>
    </source>
</reference>
<evidence type="ECO:0000256" key="1">
    <source>
        <dbReference type="SAM" id="MobiDB-lite"/>
    </source>
</evidence>
<feature type="domain" description="DUF8204" evidence="2">
    <location>
        <begin position="432"/>
        <end position="496"/>
    </location>
</feature>
<dbReference type="EMBL" id="QGKX02002183">
    <property type="protein sequence ID" value="KAF3490103.1"/>
    <property type="molecule type" value="Genomic_DNA"/>
</dbReference>
<feature type="compositionally biased region" description="Polar residues" evidence="1">
    <location>
        <begin position="47"/>
        <end position="58"/>
    </location>
</feature>
<dbReference type="AlphaFoldDB" id="A0A8S9N4B7"/>
<organism evidence="3 4">
    <name type="scientific">Brassica cretica</name>
    <name type="common">Mustard</name>
    <dbReference type="NCBI Taxonomy" id="69181"/>
    <lineage>
        <taxon>Eukaryota</taxon>
        <taxon>Viridiplantae</taxon>
        <taxon>Streptophyta</taxon>
        <taxon>Embryophyta</taxon>
        <taxon>Tracheophyta</taxon>
        <taxon>Spermatophyta</taxon>
        <taxon>Magnoliopsida</taxon>
        <taxon>eudicotyledons</taxon>
        <taxon>Gunneridae</taxon>
        <taxon>Pentapetalae</taxon>
        <taxon>rosids</taxon>
        <taxon>malvids</taxon>
        <taxon>Brassicales</taxon>
        <taxon>Brassicaceae</taxon>
        <taxon>Brassiceae</taxon>
        <taxon>Brassica</taxon>
    </lineage>
</organism>
<feature type="region of interest" description="Disordered" evidence="1">
    <location>
        <begin position="266"/>
        <end position="288"/>
    </location>
</feature>
<feature type="compositionally biased region" description="Basic and acidic residues" evidence="1">
    <location>
        <begin position="363"/>
        <end position="373"/>
    </location>
</feature>
<feature type="compositionally biased region" description="Low complexity" evidence="1">
    <location>
        <begin position="394"/>
        <end position="408"/>
    </location>
</feature>
<dbReference type="Proteomes" id="UP000712600">
    <property type="component" value="Unassembled WGS sequence"/>
</dbReference>
<sequence>MQKNLTPVSNSAASSSSSTVSALPNDPKEKQVATLLPCSGKVKDGNSVRSQPQVSCPASMSVVPGHVVSPDARATSGADGKTVEEGTNGGSVHAPNLNQEIHVPEDLEAQAAETIQSLSSCVLVKGTSGVTWSTTTTTTTDAVTTTSSVMVTGGQLPQVTHQNAAVSAAPSVKPIDLAADHATATQTSDNTQVAHSSGWPAIVADPDECDESVSDLLAEVEAMEQNGLPSSPTSTFHYDDDDLTKGPEKDFFNPVARMSLTPETCRMNTSQPSILDNVSTGKSSMGTESKDNTLFNHCGTAGPELLLFAPPAPSSVSQDLTLTTTALRLGSETTVKAGSVERLPKSLSGVSLEPSPRSSSLHDSPRGNTERSPRGNGSHQRRSGGHSRDRQWWNNGHNTSVNNNSHNNRQWPNSSRHGYDHGSGSYTAHPPKGLKIFPDYVVGQSEAEASKEGRTLADFYYGCLGYSVYMTDKDSSTAMKQQAKTQLPVCLGLEILADRRAASSNTSSIPARAQNRNDSREVPQHQNHRPASTPIPKPTPATATNTENGFVSRFTRNANLVAAGVMKNLKRVGNYVKEHLDDSLDDHRKRPK</sequence>
<feature type="region of interest" description="Disordered" evidence="1">
    <location>
        <begin position="336"/>
        <end position="432"/>
    </location>
</feature>
<feature type="region of interest" description="Disordered" evidence="1">
    <location>
        <begin position="226"/>
        <end position="247"/>
    </location>
</feature>
<feature type="region of interest" description="Disordered" evidence="1">
    <location>
        <begin position="501"/>
        <end position="547"/>
    </location>
</feature>